<gene>
    <name evidence="1" type="ORF">BIZ92_07820</name>
</gene>
<comment type="caution">
    <text evidence="1">The sequence shown here is derived from an EMBL/GenBank/DDBJ whole genome shotgun (WGS) entry which is preliminary data.</text>
</comment>
<dbReference type="AlphaFoldDB" id="A0A1R1JZI7"/>
<name>A0A1R1JZI7_ALCXX</name>
<proteinExistence type="predicted"/>
<protein>
    <submittedName>
        <fullName evidence="1">Uncharacterized protein</fullName>
    </submittedName>
</protein>
<evidence type="ECO:0000313" key="1">
    <source>
        <dbReference type="EMBL" id="OMG92577.1"/>
    </source>
</evidence>
<accession>A0A1R1JZI7</accession>
<organism evidence="1 2">
    <name type="scientific">Alcaligenes xylosoxydans xylosoxydans</name>
    <name type="common">Achromobacter xylosoxidans</name>
    <dbReference type="NCBI Taxonomy" id="85698"/>
    <lineage>
        <taxon>Bacteria</taxon>
        <taxon>Pseudomonadati</taxon>
        <taxon>Pseudomonadota</taxon>
        <taxon>Betaproteobacteria</taxon>
        <taxon>Burkholderiales</taxon>
        <taxon>Alcaligenaceae</taxon>
        <taxon>Achromobacter</taxon>
    </lineage>
</organism>
<dbReference type="EMBL" id="MJMN01000002">
    <property type="protein sequence ID" value="OMG92577.1"/>
    <property type="molecule type" value="Genomic_DNA"/>
</dbReference>
<reference evidence="1 2" key="1">
    <citation type="submission" date="2016-09" db="EMBL/GenBank/DDBJ databases">
        <title>Phylogenomics of Achromobacter.</title>
        <authorList>
            <person name="Jeukens J."/>
            <person name="Freschi L."/>
            <person name="Vincent A.T."/>
            <person name="Emond-Rheault J.-G."/>
            <person name="Kukavica-Ibrulj I."/>
            <person name="Charette S.J."/>
            <person name="Levesque R.C."/>
        </authorList>
    </citation>
    <scope>NUCLEOTIDE SEQUENCE [LARGE SCALE GENOMIC DNA]</scope>
    <source>
        <strain evidence="1 2">AUS488</strain>
    </source>
</reference>
<dbReference type="Proteomes" id="UP000187251">
    <property type="component" value="Unassembled WGS sequence"/>
</dbReference>
<evidence type="ECO:0000313" key="2">
    <source>
        <dbReference type="Proteomes" id="UP000187251"/>
    </source>
</evidence>
<sequence length="71" mass="7932">MDPQPQRTPVIKDEILIPPAHRLARAMCACLADDYQTRSPVSIPLSAQALQTAVTESWFKRYSNTTASMEI</sequence>